<keyword evidence="3" id="KW-1185">Reference proteome</keyword>
<name>A0AAV7PPQ4_PLEWA</name>
<evidence type="ECO:0008006" key="4">
    <source>
        <dbReference type="Google" id="ProtNLM"/>
    </source>
</evidence>
<sequence>MRLSLGELWEGEAGVVLFVALGLAAVEPLTVLLHRHLELWAIRVEDSIHVVSLYAHNALVYLQNPEESSPGLLSALRAFGEVSGLCVNPHKTHLLPLGGLPGTDLMLLPDVGLLLAAEGIQYLGIRIAYGKQQFLDLNIGRELEGLQASVRFRRDLQLLLLGRFLVEGPGSRELPDGTRKRKKQERKQRFLVDGPGSRELPDGTGKRKKQERKQRPVTGRHDVAHAQTRLVLALPPVFRLLMHRKPNRDPIRQQRQDFDKLKVR</sequence>
<accession>A0AAV7PPQ4</accession>
<dbReference type="AlphaFoldDB" id="A0AAV7PPQ4"/>
<organism evidence="2 3">
    <name type="scientific">Pleurodeles waltl</name>
    <name type="common">Iberian ribbed newt</name>
    <dbReference type="NCBI Taxonomy" id="8319"/>
    <lineage>
        <taxon>Eukaryota</taxon>
        <taxon>Metazoa</taxon>
        <taxon>Chordata</taxon>
        <taxon>Craniata</taxon>
        <taxon>Vertebrata</taxon>
        <taxon>Euteleostomi</taxon>
        <taxon>Amphibia</taxon>
        <taxon>Batrachia</taxon>
        <taxon>Caudata</taxon>
        <taxon>Salamandroidea</taxon>
        <taxon>Salamandridae</taxon>
        <taxon>Pleurodelinae</taxon>
        <taxon>Pleurodeles</taxon>
    </lineage>
</organism>
<feature type="region of interest" description="Disordered" evidence="1">
    <location>
        <begin position="171"/>
        <end position="224"/>
    </location>
</feature>
<evidence type="ECO:0000313" key="3">
    <source>
        <dbReference type="Proteomes" id="UP001066276"/>
    </source>
</evidence>
<proteinExistence type="predicted"/>
<dbReference type="Proteomes" id="UP001066276">
    <property type="component" value="Chromosome 7"/>
</dbReference>
<reference evidence="2" key="1">
    <citation type="journal article" date="2022" name="bioRxiv">
        <title>Sequencing and chromosome-scale assembly of the giantPleurodeles waltlgenome.</title>
        <authorList>
            <person name="Brown T."/>
            <person name="Elewa A."/>
            <person name="Iarovenko S."/>
            <person name="Subramanian E."/>
            <person name="Araus A.J."/>
            <person name="Petzold A."/>
            <person name="Susuki M."/>
            <person name="Suzuki K.-i.T."/>
            <person name="Hayashi T."/>
            <person name="Toyoda A."/>
            <person name="Oliveira C."/>
            <person name="Osipova E."/>
            <person name="Leigh N.D."/>
            <person name="Simon A."/>
            <person name="Yun M.H."/>
        </authorList>
    </citation>
    <scope>NUCLEOTIDE SEQUENCE</scope>
    <source>
        <strain evidence="2">20211129_DDA</strain>
        <tissue evidence="2">Liver</tissue>
    </source>
</reference>
<dbReference type="EMBL" id="JANPWB010000011">
    <property type="protein sequence ID" value="KAJ1130065.1"/>
    <property type="molecule type" value="Genomic_DNA"/>
</dbReference>
<protein>
    <recommendedName>
        <fullName evidence="4">Reverse transcriptase domain-containing protein</fullName>
    </recommendedName>
</protein>
<evidence type="ECO:0000256" key="1">
    <source>
        <dbReference type="SAM" id="MobiDB-lite"/>
    </source>
</evidence>
<gene>
    <name evidence="2" type="ORF">NDU88_008421</name>
</gene>
<feature type="compositionally biased region" description="Basic and acidic residues" evidence="1">
    <location>
        <begin position="247"/>
        <end position="264"/>
    </location>
</feature>
<feature type="region of interest" description="Disordered" evidence="1">
    <location>
        <begin position="245"/>
        <end position="264"/>
    </location>
</feature>
<evidence type="ECO:0000313" key="2">
    <source>
        <dbReference type="EMBL" id="KAJ1130065.1"/>
    </source>
</evidence>
<comment type="caution">
    <text evidence="2">The sequence shown here is derived from an EMBL/GenBank/DDBJ whole genome shotgun (WGS) entry which is preliminary data.</text>
</comment>